<sequence>MKKSQMLYYLRLIPKYAGVLGLAGLGLLGFALLLYTQDLKPFEQDLVEREVELERKFRSLRTPIEASSVAAELPKLNQADTFTFFLRRLNEVAQKNQVDINQVDYKSQVEADGKLKRFSLQFPATARYIQFRRFTAAMEQIPGVRIEAINMQRQSIGDEQLSIQIQLSYLTEVR</sequence>
<dbReference type="InterPro" id="IPR014717">
    <property type="entry name" value="Transl_elong_EF1B/ribsomal_bS6"/>
</dbReference>
<evidence type="ECO:0000256" key="1">
    <source>
        <dbReference type="SAM" id="Phobius"/>
    </source>
</evidence>
<dbReference type="EMBL" id="CP157355">
    <property type="protein sequence ID" value="XBM00002.1"/>
    <property type="molecule type" value="Genomic_DNA"/>
</dbReference>
<keyword evidence="1" id="KW-1133">Transmembrane helix</keyword>
<organism evidence="2">
    <name type="scientific">Chitinibacter mangrovi</name>
    <dbReference type="NCBI Taxonomy" id="3153927"/>
    <lineage>
        <taxon>Bacteria</taxon>
        <taxon>Pseudomonadati</taxon>
        <taxon>Pseudomonadota</taxon>
        <taxon>Betaproteobacteria</taxon>
        <taxon>Neisseriales</taxon>
        <taxon>Chitinibacteraceae</taxon>
        <taxon>Chitinibacter</taxon>
    </lineage>
</organism>
<dbReference type="RefSeq" id="WP_348944371.1">
    <property type="nucleotide sequence ID" value="NZ_CP157355.1"/>
</dbReference>
<dbReference type="Gene3D" id="3.30.70.60">
    <property type="match status" value="1"/>
</dbReference>
<feature type="transmembrane region" description="Helical" evidence="1">
    <location>
        <begin position="12"/>
        <end position="35"/>
    </location>
</feature>
<reference evidence="2" key="1">
    <citation type="submission" date="2024-05" db="EMBL/GenBank/DDBJ databases">
        <authorList>
            <person name="Yang L."/>
            <person name="Pan L."/>
        </authorList>
    </citation>
    <scope>NUCLEOTIDE SEQUENCE</scope>
    <source>
        <strain evidence="2">FCG-7</strain>
    </source>
</reference>
<protein>
    <recommendedName>
        <fullName evidence="3">Type 4a pilus biogenesis protein PilO</fullName>
    </recommendedName>
</protein>
<keyword evidence="1" id="KW-0472">Membrane</keyword>
<keyword evidence="1" id="KW-0812">Transmembrane</keyword>
<accession>A0AAU7F673</accession>
<dbReference type="AlphaFoldDB" id="A0AAU7F673"/>
<dbReference type="KEGG" id="cmav:ABHF33_13125"/>
<evidence type="ECO:0008006" key="3">
    <source>
        <dbReference type="Google" id="ProtNLM"/>
    </source>
</evidence>
<evidence type="ECO:0000313" key="2">
    <source>
        <dbReference type="EMBL" id="XBM00002.1"/>
    </source>
</evidence>
<proteinExistence type="predicted"/>
<gene>
    <name evidence="2" type="ORF">ABHF33_13125</name>
</gene>
<name>A0AAU7F673_9NEIS</name>